<dbReference type="EMBL" id="LR633967">
    <property type="protein sequence ID" value="VUX56372.1"/>
    <property type="molecule type" value="Genomic_DNA"/>
</dbReference>
<keyword evidence="4 5" id="KW-0472">Membrane</keyword>
<feature type="transmembrane region" description="Helical" evidence="5">
    <location>
        <begin position="167"/>
        <end position="187"/>
    </location>
</feature>
<evidence type="ECO:0000256" key="2">
    <source>
        <dbReference type="ARBA" id="ARBA00022692"/>
    </source>
</evidence>
<evidence type="ECO:0000256" key="3">
    <source>
        <dbReference type="ARBA" id="ARBA00022989"/>
    </source>
</evidence>
<keyword evidence="2 5" id="KW-0812">Transmembrane</keyword>
<feature type="transmembrane region" description="Helical" evidence="5">
    <location>
        <begin position="84"/>
        <end position="106"/>
    </location>
</feature>
<feature type="transmembrane region" description="Helical" evidence="5">
    <location>
        <begin position="244"/>
        <end position="262"/>
    </location>
</feature>
<feature type="transmembrane region" description="Helical" evidence="5">
    <location>
        <begin position="39"/>
        <end position="64"/>
    </location>
</feature>
<accession>A0A7D9H9B6</accession>
<feature type="transmembrane region" description="Helical" evidence="5">
    <location>
        <begin position="317"/>
        <end position="335"/>
    </location>
</feature>
<feature type="non-terminal residue" evidence="7">
    <location>
        <position position="405"/>
    </location>
</feature>
<evidence type="ECO:0000256" key="5">
    <source>
        <dbReference type="SAM" id="Phobius"/>
    </source>
</evidence>
<dbReference type="GO" id="GO:0016020">
    <property type="term" value="C:membrane"/>
    <property type="evidence" value="ECO:0007669"/>
    <property type="project" value="UniProtKB-SubCell"/>
</dbReference>
<evidence type="ECO:0000256" key="4">
    <source>
        <dbReference type="ARBA" id="ARBA00023136"/>
    </source>
</evidence>
<dbReference type="InterPro" id="IPR051533">
    <property type="entry name" value="WaaL-like"/>
</dbReference>
<dbReference type="InterPro" id="IPR007016">
    <property type="entry name" value="O-antigen_ligase-rel_domated"/>
</dbReference>
<feature type="domain" description="O-antigen ligase-related" evidence="6">
    <location>
        <begin position="277"/>
        <end position="405"/>
    </location>
</feature>
<name>A0A7D9H9B6_9GAMM</name>
<protein>
    <recommendedName>
        <fullName evidence="6">O-antigen ligase-related domain-containing protein</fullName>
    </recommendedName>
</protein>
<proteinExistence type="predicted"/>
<gene>
    <name evidence="7" type="ORF">JTBM06_V1_730001</name>
</gene>
<evidence type="ECO:0000256" key="1">
    <source>
        <dbReference type="ARBA" id="ARBA00004141"/>
    </source>
</evidence>
<sequence length="405" mass="43853">MDKGMIRRLTSDANAAWLVLAGIGSGVLFILLSARLSPFLAVAALIGAIGFVVLVRNPVLGLYITAAVVPLERMGRFVDDSSGITISLMRVIGVAALGALLVNYILRRKKFSINLPMLLFGGYCLIVFTSIFRSEDFIGGARVFAGAMGHLLFFFLLINLTTTRKIALNLIVIWLTASGCAALYSSYDWHFGSGSDGGISTSFDPGKGVQTTASRFSTVWEDRAELESLDGLSLRRSMGPTSHAAVYGINLLMTVPFLFFFLKLPINWRLIWLSFGALGLTLYNVFLTNTRAAILLAGVVGLMCVAKGLFRVTRPMLVAGATGLLALLIALPTDVNNRVLDLSNYTVEKSASLRVRVDYLDAGLRAFADHPVLGIGTGNFHVIPLYFRGDSAVPDETSVHNEYLQ</sequence>
<reference evidence="7" key="1">
    <citation type="submission" date="2019-07" db="EMBL/GenBank/DDBJ databases">
        <authorList>
            <person name="Weber M."/>
            <person name="Kostadinov I."/>
            <person name="Kostadinov D I."/>
        </authorList>
    </citation>
    <scope>NUCLEOTIDE SEQUENCE</scope>
    <source>
        <strain evidence="7">Gfbio:sag-sample-m06:053724c1-46a9-4a36-b237-ea2bf867836b</strain>
    </source>
</reference>
<dbReference type="Pfam" id="PF04932">
    <property type="entry name" value="Wzy_C"/>
    <property type="match status" value="1"/>
</dbReference>
<evidence type="ECO:0000313" key="7">
    <source>
        <dbReference type="EMBL" id="VUX56372.1"/>
    </source>
</evidence>
<feature type="transmembrane region" description="Helical" evidence="5">
    <location>
        <begin position="15"/>
        <end position="32"/>
    </location>
</feature>
<feature type="transmembrane region" description="Helical" evidence="5">
    <location>
        <begin position="138"/>
        <end position="160"/>
    </location>
</feature>
<keyword evidence="3 5" id="KW-1133">Transmembrane helix</keyword>
<feature type="transmembrane region" description="Helical" evidence="5">
    <location>
        <begin position="269"/>
        <end position="286"/>
    </location>
</feature>
<organism evidence="7">
    <name type="scientific">uncultured Woeseiaceae bacterium</name>
    <dbReference type="NCBI Taxonomy" id="1983305"/>
    <lineage>
        <taxon>Bacteria</taxon>
        <taxon>Pseudomonadati</taxon>
        <taxon>Pseudomonadota</taxon>
        <taxon>Gammaproteobacteria</taxon>
        <taxon>Woeseiales</taxon>
        <taxon>Woeseiaceae</taxon>
        <taxon>environmental samples</taxon>
    </lineage>
</organism>
<dbReference type="PANTHER" id="PTHR37422">
    <property type="entry name" value="TEICHURONIC ACID BIOSYNTHESIS PROTEIN TUAE"/>
    <property type="match status" value="1"/>
</dbReference>
<dbReference type="PANTHER" id="PTHR37422:SF23">
    <property type="entry name" value="TEICHURONIC ACID BIOSYNTHESIS PROTEIN TUAE"/>
    <property type="match status" value="1"/>
</dbReference>
<comment type="subcellular location">
    <subcellularLocation>
        <location evidence="1">Membrane</location>
        <topology evidence="1">Multi-pass membrane protein</topology>
    </subcellularLocation>
</comment>
<dbReference type="AlphaFoldDB" id="A0A7D9H9B6"/>
<feature type="transmembrane region" description="Helical" evidence="5">
    <location>
        <begin position="113"/>
        <end position="132"/>
    </location>
</feature>
<evidence type="ECO:0000259" key="6">
    <source>
        <dbReference type="Pfam" id="PF04932"/>
    </source>
</evidence>